<proteinExistence type="predicted"/>
<reference evidence="2" key="1">
    <citation type="journal article" date="2023" name="Mol. Phylogenet. Evol.">
        <title>Genome-scale phylogeny and comparative genomics of the fungal order Sordariales.</title>
        <authorList>
            <person name="Hensen N."/>
            <person name="Bonometti L."/>
            <person name="Westerberg I."/>
            <person name="Brannstrom I.O."/>
            <person name="Guillou S."/>
            <person name="Cros-Aarteil S."/>
            <person name="Calhoun S."/>
            <person name="Haridas S."/>
            <person name="Kuo A."/>
            <person name="Mondo S."/>
            <person name="Pangilinan J."/>
            <person name="Riley R."/>
            <person name="LaButti K."/>
            <person name="Andreopoulos B."/>
            <person name="Lipzen A."/>
            <person name="Chen C."/>
            <person name="Yan M."/>
            <person name="Daum C."/>
            <person name="Ng V."/>
            <person name="Clum A."/>
            <person name="Steindorff A."/>
            <person name="Ohm R.A."/>
            <person name="Martin F."/>
            <person name="Silar P."/>
            <person name="Natvig D.O."/>
            <person name="Lalanne C."/>
            <person name="Gautier V."/>
            <person name="Ament-Velasquez S.L."/>
            <person name="Kruys A."/>
            <person name="Hutchinson M.I."/>
            <person name="Powell A.J."/>
            <person name="Barry K."/>
            <person name="Miller A.N."/>
            <person name="Grigoriev I.V."/>
            <person name="Debuchy R."/>
            <person name="Gladieux P."/>
            <person name="Hiltunen Thoren M."/>
            <person name="Johannesson H."/>
        </authorList>
    </citation>
    <scope>NUCLEOTIDE SEQUENCE</scope>
    <source>
        <strain evidence="2">PSN293</strain>
    </source>
</reference>
<dbReference type="AlphaFoldDB" id="A0AAN6Y1P5"/>
<gene>
    <name evidence="2" type="ORF">QBC37DRAFT_402883</name>
</gene>
<evidence type="ECO:0000313" key="3">
    <source>
        <dbReference type="Proteomes" id="UP001301769"/>
    </source>
</evidence>
<organism evidence="2 3">
    <name type="scientific">Rhypophila decipiens</name>
    <dbReference type="NCBI Taxonomy" id="261697"/>
    <lineage>
        <taxon>Eukaryota</taxon>
        <taxon>Fungi</taxon>
        <taxon>Dikarya</taxon>
        <taxon>Ascomycota</taxon>
        <taxon>Pezizomycotina</taxon>
        <taxon>Sordariomycetes</taxon>
        <taxon>Sordariomycetidae</taxon>
        <taxon>Sordariales</taxon>
        <taxon>Naviculisporaceae</taxon>
        <taxon>Rhypophila</taxon>
    </lineage>
</organism>
<evidence type="ECO:0000256" key="1">
    <source>
        <dbReference type="SAM" id="MobiDB-lite"/>
    </source>
</evidence>
<dbReference type="Proteomes" id="UP001301769">
    <property type="component" value="Unassembled WGS sequence"/>
</dbReference>
<feature type="compositionally biased region" description="Polar residues" evidence="1">
    <location>
        <begin position="147"/>
        <end position="156"/>
    </location>
</feature>
<protein>
    <submittedName>
        <fullName evidence="2">Uncharacterized protein</fullName>
    </submittedName>
</protein>
<dbReference type="EMBL" id="MU858160">
    <property type="protein sequence ID" value="KAK4210979.1"/>
    <property type="molecule type" value="Genomic_DNA"/>
</dbReference>
<name>A0AAN6Y1P5_9PEZI</name>
<keyword evidence="3" id="KW-1185">Reference proteome</keyword>
<accession>A0AAN6Y1P5</accession>
<reference evidence="2" key="2">
    <citation type="submission" date="2023-05" db="EMBL/GenBank/DDBJ databases">
        <authorList>
            <consortium name="Lawrence Berkeley National Laboratory"/>
            <person name="Steindorff A."/>
            <person name="Hensen N."/>
            <person name="Bonometti L."/>
            <person name="Westerberg I."/>
            <person name="Brannstrom I.O."/>
            <person name="Guillou S."/>
            <person name="Cros-Aarteil S."/>
            <person name="Calhoun S."/>
            <person name="Haridas S."/>
            <person name="Kuo A."/>
            <person name="Mondo S."/>
            <person name="Pangilinan J."/>
            <person name="Riley R."/>
            <person name="Labutti K."/>
            <person name="Andreopoulos B."/>
            <person name="Lipzen A."/>
            <person name="Chen C."/>
            <person name="Yanf M."/>
            <person name="Daum C."/>
            <person name="Ng V."/>
            <person name="Clum A."/>
            <person name="Ohm R."/>
            <person name="Martin F."/>
            <person name="Silar P."/>
            <person name="Natvig D."/>
            <person name="Lalanne C."/>
            <person name="Gautier V."/>
            <person name="Ament-Velasquez S.L."/>
            <person name="Kruys A."/>
            <person name="Hutchinson M.I."/>
            <person name="Powell A.J."/>
            <person name="Barry K."/>
            <person name="Miller A.N."/>
            <person name="Grigoriev I.V."/>
            <person name="Debuchy R."/>
            <person name="Gladieux P."/>
            <person name="Thoren M.H."/>
            <person name="Johannesson H."/>
        </authorList>
    </citation>
    <scope>NUCLEOTIDE SEQUENCE</scope>
    <source>
        <strain evidence="2">PSN293</strain>
    </source>
</reference>
<evidence type="ECO:0000313" key="2">
    <source>
        <dbReference type="EMBL" id="KAK4210979.1"/>
    </source>
</evidence>
<comment type="caution">
    <text evidence="2">The sequence shown here is derived from an EMBL/GenBank/DDBJ whole genome shotgun (WGS) entry which is preliminary data.</text>
</comment>
<sequence length="206" mass="22568">MAQLPHVPAFAHTLSNASQTGPSAILQGQGSEWAFEHVFNLEKQRAQGLADAPPAPSEIRSATQQRRLFFMCLRIQVSQSLGLTMHVQISLPVSAEDVSVLDVGMSLYDLSGSARISRLPSRLRVQRRYSLGGSSGGPECDPLRNHSAFSGQSSHPKPQMPHPNRTSNRPIGSVLGPHHQWRLENERKGLIGFKKLLVPTTNVQPD</sequence>
<feature type="region of interest" description="Disordered" evidence="1">
    <location>
        <begin position="133"/>
        <end position="176"/>
    </location>
</feature>